<reference evidence="5" key="1">
    <citation type="submission" date="2020-11" db="EMBL/GenBank/DDBJ databases">
        <authorList>
            <person name="Tran Van P."/>
        </authorList>
    </citation>
    <scope>NUCLEOTIDE SEQUENCE</scope>
</reference>
<dbReference type="GO" id="GO:0017128">
    <property type="term" value="F:phospholipid scramblase activity"/>
    <property type="evidence" value="ECO:0007669"/>
    <property type="project" value="InterPro"/>
</dbReference>
<feature type="non-terminal residue" evidence="5">
    <location>
        <position position="277"/>
    </location>
</feature>
<gene>
    <name evidence="5" type="ORF">CTOB1V02_LOCUS10873</name>
</gene>
<name>A0A7R8WJS5_9CRUS</name>
<comment type="function">
    <text evidence="2">May mediate accelerated ATP-independent bidirectional transbilayer migration of phospholipids upon binding calcium ions that results in a loss of phospholipid asymmetry in the plasma membrane.</text>
</comment>
<comment type="cofactor">
    <cofactor evidence="2">
        <name>Ca(2+)</name>
        <dbReference type="ChEBI" id="CHEBI:29108"/>
    </cofactor>
</comment>
<comment type="similarity">
    <text evidence="1 2">Belongs to the phospholipid scramblase family.</text>
</comment>
<feature type="coiled-coil region" evidence="3">
    <location>
        <begin position="122"/>
        <end position="149"/>
    </location>
</feature>
<dbReference type="InterPro" id="IPR005552">
    <property type="entry name" value="Scramblase"/>
</dbReference>
<evidence type="ECO:0000313" key="5">
    <source>
        <dbReference type="EMBL" id="CAD7233049.1"/>
    </source>
</evidence>
<dbReference type="Pfam" id="PF03803">
    <property type="entry name" value="Scramblase"/>
    <property type="match status" value="1"/>
</dbReference>
<sequence>VPTLEKEKRGSRVLQRRHLYLKERERRTIGRTTTTKRWPPEGYLQQGVAASRSPLRVRRRPPPSAPSPRSFLPAHGAPFPPPPLNAIREVTSGFSVIREGDVTAVAAGVEAFCKLYPGEIDGEAVEEELKRLRRHLAVVEKEKKQIMEARLLARPQPEVGVSHAGLRNNSNFYKQRFSDTASNVPHGLESLTTLDQLFLEYCEFAVPVRSKILKKYFIKNTKGQIVYYGLEESDCYNVNNPDRQFTMRILDDKNQQVMILDRDRASSSCCCCCCSHQ</sequence>
<evidence type="ECO:0000256" key="1">
    <source>
        <dbReference type="ARBA" id="ARBA00005350"/>
    </source>
</evidence>
<dbReference type="GO" id="GO:0005886">
    <property type="term" value="C:plasma membrane"/>
    <property type="evidence" value="ECO:0007669"/>
    <property type="project" value="TreeGrafter"/>
</dbReference>
<keyword evidence="3" id="KW-0175">Coiled coil</keyword>
<feature type="non-terminal residue" evidence="5">
    <location>
        <position position="1"/>
    </location>
</feature>
<protein>
    <recommendedName>
        <fullName evidence="2">Phospholipid scramblase</fullName>
    </recommendedName>
</protein>
<organism evidence="5">
    <name type="scientific">Cyprideis torosa</name>
    <dbReference type="NCBI Taxonomy" id="163714"/>
    <lineage>
        <taxon>Eukaryota</taxon>
        <taxon>Metazoa</taxon>
        <taxon>Ecdysozoa</taxon>
        <taxon>Arthropoda</taxon>
        <taxon>Crustacea</taxon>
        <taxon>Oligostraca</taxon>
        <taxon>Ostracoda</taxon>
        <taxon>Podocopa</taxon>
        <taxon>Podocopida</taxon>
        <taxon>Cytherocopina</taxon>
        <taxon>Cytheroidea</taxon>
        <taxon>Cytherideidae</taxon>
        <taxon>Cyprideis</taxon>
    </lineage>
</organism>
<dbReference type="PANTHER" id="PTHR23248:SF9">
    <property type="entry name" value="PHOSPHOLIPID SCRAMBLASE"/>
    <property type="match status" value="1"/>
</dbReference>
<evidence type="ECO:0000256" key="3">
    <source>
        <dbReference type="SAM" id="Coils"/>
    </source>
</evidence>
<proteinExistence type="inferred from homology"/>
<evidence type="ECO:0000256" key="2">
    <source>
        <dbReference type="RuleBase" id="RU363116"/>
    </source>
</evidence>
<dbReference type="EMBL" id="OB665565">
    <property type="protein sequence ID" value="CAD7233049.1"/>
    <property type="molecule type" value="Genomic_DNA"/>
</dbReference>
<keyword evidence="2" id="KW-0449">Lipoprotein</keyword>
<keyword evidence="2" id="KW-0106">Calcium</keyword>
<dbReference type="AlphaFoldDB" id="A0A7R8WJS5"/>
<keyword evidence="2" id="KW-0564">Palmitate</keyword>
<feature type="compositionally biased region" description="Low complexity" evidence="4">
    <location>
        <begin position="67"/>
        <end position="77"/>
    </location>
</feature>
<dbReference type="PANTHER" id="PTHR23248">
    <property type="entry name" value="PHOSPHOLIPID SCRAMBLASE-RELATED"/>
    <property type="match status" value="1"/>
</dbReference>
<accession>A0A7R8WJS5</accession>
<evidence type="ECO:0000256" key="4">
    <source>
        <dbReference type="SAM" id="MobiDB-lite"/>
    </source>
</evidence>
<feature type="region of interest" description="Disordered" evidence="4">
    <location>
        <begin position="24"/>
        <end position="77"/>
    </location>
</feature>